<name>A0A0N0VMA9_9HYPH</name>
<comment type="caution">
    <text evidence="2">The sequence shown here is derived from an EMBL/GenBank/DDBJ whole genome shotgun (WGS) entry which is preliminary data.</text>
</comment>
<reference evidence="2 3" key="1">
    <citation type="submission" date="2015-01" db="EMBL/GenBank/DDBJ databases">
        <title>Ahrensia donghaiensis sp. nov., a novel dimethylsulphoniopropionate-cleavage bacterium isolated from seawater and emended descriptions of the genus Ahrensia and Ahrensia kielensis.</title>
        <authorList>
            <person name="Liu J."/>
        </authorList>
    </citation>
    <scope>NUCLEOTIDE SEQUENCE [LARGE SCALE GENOMIC DNA]</scope>
    <source>
        <strain evidence="2 3">LZD062</strain>
    </source>
</reference>
<evidence type="ECO:0000259" key="1">
    <source>
        <dbReference type="PROSITE" id="PS51819"/>
    </source>
</evidence>
<evidence type="ECO:0000313" key="3">
    <source>
        <dbReference type="Proteomes" id="UP000038011"/>
    </source>
</evidence>
<dbReference type="Pfam" id="PF00903">
    <property type="entry name" value="Glyoxalase"/>
    <property type="match status" value="1"/>
</dbReference>
<dbReference type="Proteomes" id="UP000038011">
    <property type="component" value="Unassembled WGS sequence"/>
</dbReference>
<dbReference type="SUPFAM" id="SSF54593">
    <property type="entry name" value="Glyoxalase/Bleomycin resistance protein/Dihydroxybiphenyl dioxygenase"/>
    <property type="match status" value="1"/>
</dbReference>
<organism evidence="2 3">
    <name type="scientific">Ahrensia marina</name>
    <dbReference type="NCBI Taxonomy" id="1514904"/>
    <lineage>
        <taxon>Bacteria</taxon>
        <taxon>Pseudomonadati</taxon>
        <taxon>Pseudomonadota</taxon>
        <taxon>Alphaproteobacteria</taxon>
        <taxon>Hyphomicrobiales</taxon>
        <taxon>Ahrensiaceae</taxon>
        <taxon>Ahrensia</taxon>
    </lineage>
</organism>
<dbReference type="PATRIC" id="fig|1514904.3.peg.2853"/>
<evidence type="ECO:0000313" key="2">
    <source>
        <dbReference type="EMBL" id="KPB02004.1"/>
    </source>
</evidence>
<dbReference type="RefSeq" id="WP_053998124.1">
    <property type="nucleotide sequence ID" value="NZ_JXMU01000005.1"/>
</dbReference>
<dbReference type="PROSITE" id="PS51819">
    <property type="entry name" value="VOC"/>
    <property type="match status" value="1"/>
</dbReference>
<protein>
    <recommendedName>
        <fullName evidence="1">VOC domain-containing protein</fullName>
    </recommendedName>
</protein>
<dbReference type="Gene3D" id="3.10.180.10">
    <property type="entry name" value="2,3-Dihydroxybiphenyl 1,2-Dioxygenase, domain 1"/>
    <property type="match status" value="1"/>
</dbReference>
<dbReference type="CDD" id="cd06587">
    <property type="entry name" value="VOC"/>
    <property type="match status" value="1"/>
</dbReference>
<dbReference type="InterPro" id="IPR037523">
    <property type="entry name" value="VOC_core"/>
</dbReference>
<gene>
    <name evidence="2" type="ORF">SU32_04325</name>
</gene>
<dbReference type="InterPro" id="IPR004360">
    <property type="entry name" value="Glyas_Fos-R_dOase_dom"/>
</dbReference>
<dbReference type="EMBL" id="JXMU01000005">
    <property type="protein sequence ID" value="KPB02004.1"/>
    <property type="molecule type" value="Genomic_DNA"/>
</dbReference>
<dbReference type="OrthoDB" id="9812656at2"/>
<accession>A0A0N0VMA9</accession>
<feature type="domain" description="VOC" evidence="1">
    <location>
        <begin position="4"/>
        <end position="120"/>
    </location>
</feature>
<dbReference type="AlphaFoldDB" id="A0A0N0VMA9"/>
<proteinExistence type="predicted"/>
<dbReference type="InterPro" id="IPR029068">
    <property type="entry name" value="Glyas_Bleomycin-R_OHBP_Dase"/>
</dbReference>
<sequence>MTLKIDSVTIIFNVADIERTRAFYGQHLGIQFEHHSEEDDSTYLSTKISKEVDLMVFPGTPKPGNTPNIVFGLSEGGIDTLIEQLAADNIEIVTPVSEAPGGWFADFRDPDGQTISLYQSGNMPRTQA</sequence>
<keyword evidence="3" id="KW-1185">Reference proteome</keyword>